<dbReference type="KEGG" id="kqi:F1D05_10185"/>
<dbReference type="InterPro" id="IPR036388">
    <property type="entry name" value="WH-like_DNA-bd_sf"/>
</dbReference>
<reference evidence="8" key="1">
    <citation type="submission" date="2019-09" db="EMBL/GenBank/DDBJ databases">
        <title>Antimicrobial potential of Antarctic Bacteria.</title>
        <authorList>
            <person name="Benaud N."/>
            <person name="Edwards R.J."/>
            <person name="Ferrari B.C."/>
        </authorList>
    </citation>
    <scope>NUCLEOTIDE SEQUENCE [LARGE SCALE GENOMIC DNA]</scope>
    <source>
        <strain evidence="8">SPB151</strain>
    </source>
</reference>
<evidence type="ECO:0000256" key="1">
    <source>
        <dbReference type="ARBA" id="ARBA00010641"/>
    </source>
</evidence>
<dbReference type="GO" id="GO:0006352">
    <property type="term" value="P:DNA-templated transcription initiation"/>
    <property type="evidence" value="ECO:0007669"/>
    <property type="project" value="InterPro"/>
</dbReference>
<accession>A0A7G6X9E6</accession>
<evidence type="ECO:0000256" key="3">
    <source>
        <dbReference type="ARBA" id="ARBA00023082"/>
    </source>
</evidence>
<reference evidence="7 8" key="2">
    <citation type="journal article" date="2020" name="Microbiol. Resour. Announc.">
        <title>Antarctic desert soil bacteria exhibit high novel natural product potential, evaluated through long-read genome sequencing and comparative genomics.</title>
        <authorList>
            <person name="Benaud N."/>
            <person name="Edwards R.J."/>
            <person name="Amos T.G."/>
            <person name="D'Agostino P.M."/>
            <person name="Gutierrez-Chavez C."/>
            <person name="Montgomery K."/>
            <person name="Nicetic I."/>
            <person name="Ferrari B.C."/>
        </authorList>
    </citation>
    <scope>NUCLEOTIDE SEQUENCE [LARGE SCALE GENOMIC DNA]</scope>
    <source>
        <strain evidence="7 8">SPB151</strain>
    </source>
</reference>
<evidence type="ECO:0000259" key="6">
    <source>
        <dbReference type="Pfam" id="PF08281"/>
    </source>
</evidence>
<evidence type="ECO:0000313" key="8">
    <source>
        <dbReference type="Proteomes" id="UP000515563"/>
    </source>
</evidence>
<dbReference type="PANTHER" id="PTHR43133">
    <property type="entry name" value="RNA POLYMERASE ECF-TYPE SIGMA FACTO"/>
    <property type="match status" value="1"/>
</dbReference>
<dbReference type="GO" id="GO:0016987">
    <property type="term" value="F:sigma factor activity"/>
    <property type="evidence" value="ECO:0007669"/>
    <property type="project" value="UniProtKB-KW"/>
</dbReference>
<dbReference type="NCBIfam" id="TIGR02937">
    <property type="entry name" value="sigma70-ECF"/>
    <property type="match status" value="1"/>
</dbReference>
<dbReference type="InterPro" id="IPR014284">
    <property type="entry name" value="RNA_pol_sigma-70_dom"/>
</dbReference>
<comment type="similarity">
    <text evidence="1">Belongs to the sigma-70 factor family. ECF subfamily.</text>
</comment>
<keyword evidence="4" id="KW-0804">Transcription</keyword>
<evidence type="ECO:0000259" key="5">
    <source>
        <dbReference type="Pfam" id="PF04542"/>
    </source>
</evidence>
<dbReference type="Gene3D" id="1.10.1740.10">
    <property type="match status" value="1"/>
</dbReference>
<feature type="domain" description="RNA polymerase sigma-70 region 2" evidence="5">
    <location>
        <begin position="2"/>
        <end position="64"/>
    </location>
</feature>
<dbReference type="InterPro" id="IPR013325">
    <property type="entry name" value="RNA_pol_sigma_r2"/>
</dbReference>
<evidence type="ECO:0000313" key="7">
    <source>
        <dbReference type="EMBL" id="QNE22861.1"/>
    </source>
</evidence>
<evidence type="ECO:0000256" key="2">
    <source>
        <dbReference type="ARBA" id="ARBA00023015"/>
    </source>
</evidence>
<feature type="domain" description="RNA polymerase sigma factor 70 region 4 type 2" evidence="6">
    <location>
        <begin position="96"/>
        <end position="147"/>
    </location>
</feature>
<keyword evidence="2" id="KW-0805">Transcription regulation</keyword>
<dbReference type="EMBL" id="CP043661">
    <property type="protein sequence ID" value="QNE22861.1"/>
    <property type="molecule type" value="Genomic_DNA"/>
</dbReference>
<dbReference type="PANTHER" id="PTHR43133:SF25">
    <property type="entry name" value="RNA POLYMERASE SIGMA FACTOR RFAY-RELATED"/>
    <property type="match status" value="1"/>
</dbReference>
<organism evidence="7 8">
    <name type="scientific">Kribbella qitaiheensis</name>
    <dbReference type="NCBI Taxonomy" id="1544730"/>
    <lineage>
        <taxon>Bacteria</taxon>
        <taxon>Bacillati</taxon>
        <taxon>Actinomycetota</taxon>
        <taxon>Actinomycetes</taxon>
        <taxon>Propionibacteriales</taxon>
        <taxon>Kribbellaceae</taxon>
        <taxon>Kribbella</taxon>
    </lineage>
</organism>
<dbReference type="Pfam" id="PF08281">
    <property type="entry name" value="Sigma70_r4_2"/>
    <property type="match status" value="1"/>
</dbReference>
<dbReference type="Pfam" id="PF04542">
    <property type="entry name" value="Sigma70_r2"/>
    <property type="match status" value="1"/>
</dbReference>
<dbReference type="SUPFAM" id="SSF88946">
    <property type="entry name" value="Sigma2 domain of RNA polymerase sigma factors"/>
    <property type="match status" value="1"/>
</dbReference>
<protein>
    <submittedName>
        <fullName evidence="7">Sigma-70 family RNA polymerase sigma factor</fullName>
    </submittedName>
</protein>
<dbReference type="InterPro" id="IPR013324">
    <property type="entry name" value="RNA_pol_sigma_r3/r4-like"/>
</dbReference>
<keyword evidence="3" id="KW-0731">Sigma factor</keyword>
<dbReference type="Proteomes" id="UP000515563">
    <property type="component" value="Chromosome"/>
</dbReference>
<dbReference type="InterPro" id="IPR039425">
    <property type="entry name" value="RNA_pol_sigma-70-like"/>
</dbReference>
<dbReference type="AlphaFoldDB" id="A0A7G6X9E6"/>
<name>A0A7G6X9E6_9ACTN</name>
<dbReference type="InterPro" id="IPR013249">
    <property type="entry name" value="RNA_pol_sigma70_r4_t2"/>
</dbReference>
<dbReference type="SUPFAM" id="SSF88659">
    <property type="entry name" value="Sigma3 and sigma4 domains of RNA polymerase sigma factors"/>
    <property type="match status" value="1"/>
</dbReference>
<keyword evidence="8" id="KW-1185">Reference proteome</keyword>
<proteinExistence type="inferred from homology"/>
<dbReference type="Gene3D" id="1.10.10.10">
    <property type="entry name" value="Winged helix-like DNA-binding domain superfamily/Winged helix DNA-binding domain"/>
    <property type="match status" value="1"/>
</dbReference>
<sequence>MHYRAVLRYVVRRHGDVEDARDVTAEVFLVAWQRRADLPADRALPWLYGVAAKVLSDRYRSAERADRAYRRAGNDLATQTAAGPEDRAEWSQELSQVVAVLGTLSTADQEVLMLHAWEELRGKDLAAALGCSTAAAAVRLHRARRRLTAARIARSKSSVTSGSTVVASAQSETLGDNS</sequence>
<dbReference type="InterPro" id="IPR007627">
    <property type="entry name" value="RNA_pol_sigma70_r2"/>
</dbReference>
<evidence type="ECO:0000256" key="4">
    <source>
        <dbReference type="ARBA" id="ARBA00023163"/>
    </source>
</evidence>
<dbReference type="GO" id="GO:0003677">
    <property type="term" value="F:DNA binding"/>
    <property type="evidence" value="ECO:0007669"/>
    <property type="project" value="InterPro"/>
</dbReference>
<gene>
    <name evidence="7" type="ORF">F1D05_10185</name>
</gene>